<dbReference type="PROSITE" id="PS51273">
    <property type="entry name" value="GATASE_TYPE_1"/>
    <property type="match status" value="1"/>
</dbReference>
<dbReference type="PANTHER" id="PTHR42695">
    <property type="entry name" value="GLUTAMINE AMIDOTRANSFERASE YLR126C-RELATED"/>
    <property type="match status" value="1"/>
</dbReference>
<reference evidence="2 3" key="1">
    <citation type="submission" date="2022-10" db="EMBL/GenBank/DDBJ databases">
        <title>Pararhodobacter sp. nov., isolated from marine algae.</title>
        <authorList>
            <person name="Choi B.J."/>
            <person name="Kim J.M."/>
            <person name="Lee J.K."/>
            <person name="Choi D.G."/>
            <person name="Jeon C.O."/>
        </authorList>
    </citation>
    <scope>NUCLEOTIDE SEQUENCE [LARGE SCALE GENOMIC DNA]</scope>
    <source>
        <strain evidence="2 3">ZQ420</strain>
    </source>
</reference>
<dbReference type="Pfam" id="PF00117">
    <property type="entry name" value="GATase"/>
    <property type="match status" value="1"/>
</dbReference>
<accession>A0ABT3H0X6</accession>
<dbReference type="GO" id="GO:0016787">
    <property type="term" value="F:hydrolase activity"/>
    <property type="evidence" value="ECO:0007669"/>
    <property type="project" value="UniProtKB-KW"/>
</dbReference>
<dbReference type="CDD" id="cd01741">
    <property type="entry name" value="GATase1_1"/>
    <property type="match status" value="1"/>
</dbReference>
<dbReference type="EMBL" id="JAPDFL010000001">
    <property type="protein sequence ID" value="MCW1933444.1"/>
    <property type="molecule type" value="Genomic_DNA"/>
</dbReference>
<evidence type="ECO:0000313" key="2">
    <source>
        <dbReference type="EMBL" id="MCW1933444.1"/>
    </source>
</evidence>
<evidence type="ECO:0000313" key="3">
    <source>
        <dbReference type="Proteomes" id="UP001208938"/>
    </source>
</evidence>
<evidence type="ECO:0000259" key="1">
    <source>
        <dbReference type="Pfam" id="PF00117"/>
    </source>
</evidence>
<dbReference type="InterPro" id="IPR017926">
    <property type="entry name" value="GATASE"/>
</dbReference>
<proteinExistence type="predicted"/>
<gene>
    <name evidence="2" type="ORF">OKW52_14550</name>
</gene>
<sequence>MSRILLVEHLDDTPPPDRVRLFLDRTGRRYEVLRPFAGDTLPDDLADIGAVVIYGGAQEAYQTELYPYLADEHTFIRHAVAADVPLLGICLGAQNIAFAHGAEVRTRTDEAYEFGYYPVAPTEAGRALFGDAPTVMPQWHWHNAVLPEGAELLASSELFSNQAYRLGSAWGFQFHPEVTPEVMRFWQGLDMAPWGAPGAQTLAEQQALMAAHDPAIDRWFNGFLAEFFA</sequence>
<dbReference type="RefSeq" id="WP_264506355.1">
    <property type="nucleotide sequence ID" value="NZ_JAPDFL010000001.1"/>
</dbReference>
<dbReference type="Proteomes" id="UP001208938">
    <property type="component" value="Unassembled WGS sequence"/>
</dbReference>
<dbReference type="PANTHER" id="PTHR42695:SF5">
    <property type="entry name" value="GLUTAMINE AMIDOTRANSFERASE YLR126C-RELATED"/>
    <property type="match status" value="1"/>
</dbReference>
<protein>
    <submittedName>
        <fullName evidence="2">Gamma-glutamyl-gamma-aminobutyrate hydrolase family protein</fullName>
    </submittedName>
</protein>
<organism evidence="2 3">
    <name type="scientific">Pararhodobacter zhoushanensis</name>
    <dbReference type="NCBI Taxonomy" id="2479545"/>
    <lineage>
        <taxon>Bacteria</taxon>
        <taxon>Pseudomonadati</taxon>
        <taxon>Pseudomonadota</taxon>
        <taxon>Alphaproteobacteria</taxon>
        <taxon>Rhodobacterales</taxon>
        <taxon>Paracoccaceae</taxon>
        <taxon>Pararhodobacter</taxon>
    </lineage>
</organism>
<keyword evidence="3" id="KW-1185">Reference proteome</keyword>
<dbReference type="Gene3D" id="3.40.50.880">
    <property type="match status" value="1"/>
</dbReference>
<dbReference type="InterPro" id="IPR044992">
    <property type="entry name" value="ChyE-like"/>
</dbReference>
<dbReference type="InterPro" id="IPR029062">
    <property type="entry name" value="Class_I_gatase-like"/>
</dbReference>
<name>A0ABT3H0X6_9RHOB</name>
<feature type="domain" description="Glutamine amidotransferase" evidence="1">
    <location>
        <begin position="45"/>
        <end position="181"/>
    </location>
</feature>
<keyword evidence="2" id="KW-0378">Hydrolase</keyword>
<dbReference type="SUPFAM" id="SSF52317">
    <property type="entry name" value="Class I glutamine amidotransferase-like"/>
    <property type="match status" value="1"/>
</dbReference>
<comment type="caution">
    <text evidence="2">The sequence shown here is derived from an EMBL/GenBank/DDBJ whole genome shotgun (WGS) entry which is preliminary data.</text>
</comment>